<protein>
    <submittedName>
        <fullName evidence="2">Uncharacterized protein</fullName>
    </submittedName>
</protein>
<dbReference type="VEuPathDB" id="FungiDB:MSYG_3532"/>
<evidence type="ECO:0000313" key="2">
    <source>
        <dbReference type="EMBL" id="SHO79183.1"/>
    </source>
</evidence>
<dbReference type="EMBL" id="LT671825">
    <property type="protein sequence ID" value="SHO79183.1"/>
    <property type="molecule type" value="Genomic_DNA"/>
</dbReference>
<feature type="compositionally biased region" description="Low complexity" evidence="1">
    <location>
        <begin position="39"/>
        <end position="61"/>
    </location>
</feature>
<name>A0A1M8AA04_MALS4</name>
<feature type="region of interest" description="Disordered" evidence="1">
    <location>
        <begin position="1"/>
        <end position="138"/>
    </location>
</feature>
<reference evidence="3" key="1">
    <citation type="journal article" date="2017" name="Nucleic Acids Res.">
        <title>Proteogenomics produces comprehensive and highly accurate protein-coding gene annotation in a complete genome assembly of Malassezia sympodialis.</title>
        <authorList>
            <person name="Zhu Y."/>
            <person name="Engstroem P.G."/>
            <person name="Tellgren-Roth C."/>
            <person name="Baudo C.D."/>
            <person name="Kennell J.C."/>
            <person name="Sun S."/>
            <person name="Billmyre R.B."/>
            <person name="Schroeder M.S."/>
            <person name="Andersson A."/>
            <person name="Holm T."/>
            <person name="Sigurgeirsson B."/>
            <person name="Wu G."/>
            <person name="Sankaranarayanan S.R."/>
            <person name="Siddharthan R."/>
            <person name="Sanyal K."/>
            <person name="Lundeberg J."/>
            <person name="Nystedt B."/>
            <person name="Boekhout T."/>
            <person name="Dawson T.L. Jr."/>
            <person name="Heitman J."/>
            <person name="Scheynius A."/>
            <person name="Lehtioe J."/>
        </authorList>
    </citation>
    <scope>NUCLEOTIDE SEQUENCE [LARGE SCALE GENOMIC DNA]</scope>
    <source>
        <strain evidence="3">ATCC 42132</strain>
    </source>
</reference>
<feature type="compositionally biased region" description="Polar residues" evidence="1">
    <location>
        <begin position="26"/>
        <end position="38"/>
    </location>
</feature>
<dbReference type="Proteomes" id="UP000186303">
    <property type="component" value="Chromosome 5"/>
</dbReference>
<gene>
    <name evidence="2" type="ORF">MSYG_3532</name>
</gene>
<keyword evidence="3" id="KW-1185">Reference proteome</keyword>
<organism evidence="2 3">
    <name type="scientific">Malassezia sympodialis (strain ATCC 42132)</name>
    <name type="common">Atopic eczema-associated yeast</name>
    <dbReference type="NCBI Taxonomy" id="1230383"/>
    <lineage>
        <taxon>Eukaryota</taxon>
        <taxon>Fungi</taxon>
        <taxon>Dikarya</taxon>
        <taxon>Basidiomycota</taxon>
        <taxon>Ustilaginomycotina</taxon>
        <taxon>Malasseziomycetes</taxon>
        <taxon>Malasseziales</taxon>
        <taxon>Malasseziaceae</taxon>
        <taxon>Malassezia</taxon>
    </lineage>
</organism>
<dbReference type="AlphaFoldDB" id="A0A1M8AA04"/>
<dbReference type="OrthoDB" id="3364023at2759"/>
<proteinExistence type="predicted"/>
<evidence type="ECO:0000313" key="3">
    <source>
        <dbReference type="Proteomes" id="UP000186303"/>
    </source>
</evidence>
<evidence type="ECO:0000256" key="1">
    <source>
        <dbReference type="SAM" id="MobiDB-lite"/>
    </source>
</evidence>
<accession>A0A1M8AA04</accession>
<sequence length="318" mass="34005">MPVPICDRSCSPTSPPVSRLGLDAPHTTSSFGTETPLTSPLASAGPAARPALPLRGGAPARPCGPPPAPVDEPIDPRSTLVSPLARGGAVTTLRVSETSEPPANSTCDAAVPLPMASSPRRPARRMERPPPLAIPTPSDAPRIERALCSLDSVYALDSAPTCVDDVVDYLDDDVEDAEDAADQRFLEVLDGVHSEMGRIMDEVYRAEAAVADMFSEMDRAVDSARALNEQYEILHFQEEMAGARFRLATNVLRRLQVGESDAEGVPRAPDASVDADFGSVVRRLQEQRDDGLSLTRLRRSLHVPPADSPLTETALKFA</sequence>
<feature type="compositionally biased region" description="Polar residues" evidence="1">
    <location>
        <begin position="93"/>
        <end position="107"/>
    </location>
</feature>